<evidence type="ECO:0000313" key="4">
    <source>
        <dbReference type="EMBL" id="NWJ44863.1"/>
    </source>
</evidence>
<dbReference type="Proteomes" id="UP001431572">
    <property type="component" value="Chromosome 1"/>
</dbReference>
<organism evidence="4 6">
    <name type="scientific">Candidatus Chlorohelix allophototropha</name>
    <dbReference type="NCBI Taxonomy" id="3003348"/>
    <lineage>
        <taxon>Bacteria</taxon>
        <taxon>Bacillati</taxon>
        <taxon>Chloroflexota</taxon>
        <taxon>Chloroflexia</taxon>
        <taxon>Candidatus Chloroheliales</taxon>
        <taxon>Candidatus Chloroheliaceae</taxon>
        <taxon>Candidatus Chlorohelix</taxon>
    </lineage>
</organism>
<evidence type="ECO:0000313" key="5">
    <source>
        <dbReference type="EMBL" id="WJW66745.1"/>
    </source>
</evidence>
<accession>A0A8T7LVF4</accession>
<dbReference type="InterPro" id="IPR007551">
    <property type="entry name" value="YajQ/Smlt4090-like"/>
</dbReference>
<dbReference type="PANTHER" id="PTHR30476">
    <property type="entry name" value="UPF0234 PROTEIN YAJQ"/>
    <property type="match status" value="1"/>
</dbReference>
<dbReference type="Proteomes" id="UP000521676">
    <property type="component" value="Unassembled WGS sequence"/>
</dbReference>
<sequence>MASSFSFDVVSDFDYQEMVNVIDQTKRDVSTRYDLKDTKTEIELEKEQIEITTASEMSWDAIKDILETKAVRRNLSLKIFEYGKLEDASGMRKRIVIKLKKGLNQELAKEISKLIRDNSKAIPQIQGDTVRVTSKSKDELQGIMQLLKGKDFPAALQFTNYRQ</sequence>
<keyword evidence="1 3" id="KW-0547">Nucleotide-binding</keyword>
<dbReference type="PANTHER" id="PTHR30476:SF0">
    <property type="entry name" value="UPF0234 PROTEIN YAJQ"/>
    <property type="match status" value="1"/>
</dbReference>
<dbReference type="Pfam" id="PF04461">
    <property type="entry name" value="YajQ"/>
    <property type="match status" value="1"/>
</dbReference>
<proteinExistence type="inferred from homology"/>
<dbReference type="EMBL" id="JACATZ010000001">
    <property type="protein sequence ID" value="NWJ44863.1"/>
    <property type="molecule type" value="Genomic_DNA"/>
</dbReference>
<dbReference type="SUPFAM" id="SSF89963">
    <property type="entry name" value="YajQ-like"/>
    <property type="match status" value="2"/>
</dbReference>
<dbReference type="Gene3D" id="3.30.70.860">
    <property type="match status" value="1"/>
</dbReference>
<evidence type="ECO:0000256" key="1">
    <source>
        <dbReference type="ARBA" id="ARBA00022741"/>
    </source>
</evidence>
<reference evidence="5" key="2">
    <citation type="journal article" date="2024" name="Nature">
        <title>Anoxygenic phototroph of the Chloroflexota uses a type I reaction centre.</title>
        <authorList>
            <person name="Tsuji J.M."/>
            <person name="Shaw N.A."/>
            <person name="Nagashima S."/>
            <person name="Venkiteswaran J.J."/>
            <person name="Schiff S.L."/>
            <person name="Watanabe T."/>
            <person name="Fukui M."/>
            <person name="Hanada S."/>
            <person name="Tank M."/>
            <person name="Neufeld J.D."/>
        </authorList>
    </citation>
    <scope>NUCLEOTIDE SEQUENCE</scope>
    <source>
        <strain evidence="5">L227-S17</strain>
    </source>
</reference>
<dbReference type="RefSeq" id="WP_341468637.1">
    <property type="nucleotide sequence ID" value="NZ_CP128399.1"/>
</dbReference>
<dbReference type="CDD" id="cd11740">
    <property type="entry name" value="YajQ_like"/>
    <property type="match status" value="1"/>
</dbReference>
<dbReference type="InterPro" id="IPR035571">
    <property type="entry name" value="UPF0234-like_C"/>
</dbReference>
<dbReference type="InterPro" id="IPR035570">
    <property type="entry name" value="UPF0234_N"/>
</dbReference>
<name>A0A8T7LVF4_9CHLR</name>
<dbReference type="EMBL" id="CP128399">
    <property type="protein sequence ID" value="WJW66745.1"/>
    <property type="molecule type" value="Genomic_DNA"/>
</dbReference>
<dbReference type="AlphaFoldDB" id="A0A8T7LVF4"/>
<dbReference type="GO" id="GO:0005829">
    <property type="term" value="C:cytosol"/>
    <property type="evidence" value="ECO:0007669"/>
    <property type="project" value="TreeGrafter"/>
</dbReference>
<comment type="similarity">
    <text evidence="2 3">Belongs to the YajQ family.</text>
</comment>
<dbReference type="HAMAP" id="MF_00632">
    <property type="entry name" value="UPF0234"/>
    <property type="match status" value="1"/>
</dbReference>
<protein>
    <recommendedName>
        <fullName evidence="3">Nucleotide-binding protein HXX08_03205</fullName>
    </recommendedName>
</protein>
<keyword evidence="7" id="KW-1185">Reference proteome</keyword>
<evidence type="ECO:0000256" key="3">
    <source>
        <dbReference type="HAMAP-Rule" id="MF_00632"/>
    </source>
</evidence>
<dbReference type="Gene3D" id="3.30.70.990">
    <property type="entry name" value="YajQ-like, domain 2"/>
    <property type="match status" value="1"/>
</dbReference>
<evidence type="ECO:0000313" key="6">
    <source>
        <dbReference type="Proteomes" id="UP000521676"/>
    </source>
</evidence>
<dbReference type="InterPro" id="IPR036183">
    <property type="entry name" value="YajQ-like_sf"/>
</dbReference>
<evidence type="ECO:0000313" key="7">
    <source>
        <dbReference type="Proteomes" id="UP001431572"/>
    </source>
</evidence>
<evidence type="ECO:0000256" key="2">
    <source>
        <dbReference type="ARBA" id="ARBA00093450"/>
    </source>
</evidence>
<dbReference type="NCBIfam" id="NF003819">
    <property type="entry name" value="PRK05412.1"/>
    <property type="match status" value="1"/>
</dbReference>
<reference evidence="4 6" key="1">
    <citation type="submission" date="2020-06" db="EMBL/GenBank/DDBJ databases">
        <title>Anoxygenic phototrophic Chloroflexota member uses a Type I reaction center.</title>
        <authorList>
            <person name="Tsuji J.M."/>
            <person name="Shaw N.A."/>
            <person name="Nagashima S."/>
            <person name="Venkiteswaran J."/>
            <person name="Schiff S.L."/>
            <person name="Hanada S."/>
            <person name="Tank M."/>
            <person name="Neufeld J.D."/>
        </authorList>
    </citation>
    <scope>NUCLEOTIDE SEQUENCE [LARGE SCALE GENOMIC DNA]</scope>
    <source>
        <strain evidence="4">L227-S17</strain>
    </source>
</reference>
<comment type="function">
    <text evidence="3">Nucleotide-binding protein.</text>
</comment>
<gene>
    <name evidence="4" type="ORF">HXX08_03205</name>
    <name evidence="5" type="ORF">OZ401_002560</name>
</gene>
<dbReference type="GO" id="GO:0000166">
    <property type="term" value="F:nucleotide binding"/>
    <property type="evidence" value="ECO:0007669"/>
    <property type="project" value="UniProtKB-UniRule"/>
</dbReference>